<dbReference type="Gene3D" id="2.40.240.10">
    <property type="entry name" value="Ribosomal Protein L25, Chain P"/>
    <property type="match status" value="2"/>
</dbReference>
<evidence type="ECO:0000313" key="12">
    <source>
        <dbReference type="Proteomes" id="UP000887574"/>
    </source>
</evidence>
<dbReference type="SUPFAM" id="SSF52374">
    <property type="entry name" value="Nucleotidylyl transferase"/>
    <property type="match status" value="1"/>
</dbReference>
<keyword evidence="12" id="KW-1185">Reference proteome</keyword>
<evidence type="ECO:0000256" key="9">
    <source>
        <dbReference type="ARBA" id="ARBA00048270"/>
    </source>
</evidence>
<comment type="catalytic activity">
    <reaction evidence="9">
        <text>tRNA(Gln) + L-glutamine + ATP = L-glutaminyl-tRNA(Gln) + AMP + diphosphate</text>
        <dbReference type="Rhea" id="RHEA:20121"/>
        <dbReference type="Rhea" id="RHEA-COMP:9662"/>
        <dbReference type="Rhea" id="RHEA-COMP:9681"/>
        <dbReference type="ChEBI" id="CHEBI:30616"/>
        <dbReference type="ChEBI" id="CHEBI:33019"/>
        <dbReference type="ChEBI" id="CHEBI:58359"/>
        <dbReference type="ChEBI" id="CHEBI:78442"/>
        <dbReference type="ChEBI" id="CHEBI:78521"/>
        <dbReference type="ChEBI" id="CHEBI:456215"/>
        <dbReference type="EC" id="6.1.1.18"/>
    </reaction>
</comment>
<evidence type="ECO:0000256" key="1">
    <source>
        <dbReference type="ARBA" id="ARBA00005594"/>
    </source>
</evidence>
<dbReference type="GO" id="GO:0006425">
    <property type="term" value="P:glutaminyl-tRNA aminoacylation"/>
    <property type="evidence" value="ECO:0007669"/>
    <property type="project" value="TreeGrafter"/>
</dbReference>
<sequence>MWEELKQAIRLSDRRFSYTSWTRYKELRNSFYSLKKSSCYAGYISCADWDDPRLFTLPALRRRGIPAEAVNAFVAKLGLTVAQTAIQPSMLDSVVRDYLNTTAPEQDLLSKVSSRARIMTMAVLEPLKVHIDNYLSLGLSDSLETPHFPANPECKNTYRIAFGQTIYIEREDFRPDGEKGYRRLTNNQPVGLKHIGLVLQVKNIQKDSDGVVDSIVATVEKLVDSNIKPKAFIHWVAEPVNCEVRLYEPLFKHKNPEDATAVPDGFLSDCNSNTLKVLPHALIDASVADAKIYDRFQFERTGYFCVDKDSSKQRLVFNRTVLLKEDSGKN</sequence>
<dbReference type="GO" id="GO:0005829">
    <property type="term" value="C:cytosol"/>
    <property type="evidence" value="ECO:0007669"/>
    <property type="project" value="TreeGrafter"/>
</dbReference>
<dbReference type="Proteomes" id="UP000887574">
    <property type="component" value="Unplaced"/>
</dbReference>
<proteinExistence type="inferred from homology"/>
<dbReference type="InterPro" id="IPR050132">
    <property type="entry name" value="Gln/Glu-tRNA_Ligase"/>
</dbReference>
<keyword evidence="3" id="KW-0436">Ligase</keyword>
<dbReference type="FunFam" id="2.40.240.10:FF:000008">
    <property type="entry name" value="probable glutamine--tRNA ligase"/>
    <property type="match status" value="1"/>
</dbReference>
<dbReference type="GO" id="GO:0017101">
    <property type="term" value="C:aminoacyl-tRNA synthetase multienzyme complex"/>
    <property type="evidence" value="ECO:0007669"/>
    <property type="project" value="TreeGrafter"/>
</dbReference>
<name>A0A915EDC4_9BILA</name>
<dbReference type="EC" id="6.1.1.18" evidence="2"/>
<dbReference type="InterPro" id="IPR049437">
    <property type="entry name" value="tRNA-synt_1c_C2"/>
</dbReference>
<dbReference type="InterPro" id="IPR011035">
    <property type="entry name" value="Ribosomal_bL25/Gln-tRNA_synth"/>
</dbReference>
<dbReference type="PANTHER" id="PTHR43097:SF4">
    <property type="entry name" value="GLUTAMINE--TRNA LIGASE"/>
    <property type="match status" value="1"/>
</dbReference>
<dbReference type="AlphaFoldDB" id="A0A915EDC4"/>
<evidence type="ECO:0000259" key="10">
    <source>
        <dbReference type="Pfam" id="PF03950"/>
    </source>
</evidence>
<evidence type="ECO:0000256" key="5">
    <source>
        <dbReference type="ARBA" id="ARBA00022840"/>
    </source>
</evidence>
<keyword evidence="6" id="KW-0648">Protein biosynthesis</keyword>
<dbReference type="WBParaSite" id="jg4928">
    <property type="protein sequence ID" value="jg4928"/>
    <property type="gene ID" value="jg4928"/>
</dbReference>
<dbReference type="SUPFAM" id="SSF50715">
    <property type="entry name" value="Ribosomal protein L25-like"/>
    <property type="match status" value="1"/>
</dbReference>
<feature type="domain" description="tRNA synthetases class I (E and Q) anti-codon binding" evidence="11">
    <location>
        <begin position="232"/>
        <end position="307"/>
    </location>
</feature>
<keyword evidence="5" id="KW-0067">ATP-binding</keyword>
<evidence type="ECO:0000256" key="3">
    <source>
        <dbReference type="ARBA" id="ARBA00022598"/>
    </source>
</evidence>
<evidence type="ECO:0000256" key="4">
    <source>
        <dbReference type="ARBA" id="ARBA00022741"/>
    </source>
</evidence>
<dbReference type="GO" id="GO:0005524">
    <property type="term" value="F:ATP binding"/>
    <property type="evidence" value="ECO:0007669"/>
    <property type="project" value="UniProtKB-KW"/>
</dbReference>
<dbReference type="FunFam" id="2.40.240.10:FF:000007">
    <property type="entry name" value="Glutamine--tRNA ligase"/>
    <property type="match status" value="1"/>
</dbReference>
<protein>
    <recommendedName>
        <fullName evidence="2">glutamine--tRNA ligase</fullName>
        <ecNumber evidence="2">6.1.1.18</ecNumber>
    </recommendedName>
    <alternativeName>
        <fullName evidence="8">Glutaminyl-tRNA synthetase</fullName>
    </alternativeName>
</protein>
<evidence type="ECO:0000256" key="6">
    <source>
        <dbReference type="ARBA" id="ARBA00022917"/>
    </source>
</evidence>
<dbReference type="InterPro" id="IPR020061">
    <property type="entry name" value="Glu_tRNA_lig_a-bdl"/>
</dbReference>
<organism evidence="12 13">
    <name type="scientific">Ditylenchus dipsaci</name>
    <dbReference type="NCBI Taxonomy" id="166011"/>
    <lineage>
        <taxon>Eukaryota</taxon>
        <taxon>Metazoa</taxon>
        <taxon>Ecdysozoa</taxon>
        <taxon>Nematoda</taxon>
        <taxon>Chromadorea</taxon>
        <taxon>Rhabditida</taxon>
        <taxon>Tylenchina</taxon>
        <taxon>Tylenchomorpha</taxon>
        <taxon>Sphaerularioidea</taxon>
        <taxon>Anguinidae</taxon>
        <taxon>Anguininae</taxon>
        <taxon>Ditylenchus</taxon>
    </lineage>
</organism>
<keyword evidence="4" id="KW-0547">Nucleotide-binding</keyword>
<dbReference type="GO" id="GO:0004819">
    <property type="term" value="F:glutamine-tRNA ligase activity"/>
    <property type="evidence" value="ECO:0007669"/>
    <property type="project" value="UniProtKB-EC"/>
</dbReference>
<feature type="domain" description="Glutamyl/glutaminyl-tRNA synthetase class Ib anti-codon binding" evidence="10">
    <location>
        <begin position="121"/>
        <end position="219"/>
    </location>
</feature>
<evidence type="ECO:0000256" key="2">
    <source>
        <dbReference type="ARBA" id="ARBA00012836"/>
    </source>
</evidence>
<evidence type="ECO:0000259" key="11">
    <source>
        <dbReference type="Pfam" id="PF20974"/>
    </source>
</evidence>
<dbReference type="Pfam" id="PF03950">
    <property type="entry name" value="tRNA-synt_1c_C"/>
    <property type="match status" value="1"/>
</dbReference>
<comment type="similarity">
    <text evidence="1">Belongs to the class-I aminoacyl-tRNA synthetase family.</text>
</comment>
<accession>A0A915EDC4</accession>
<evidence type="ECO:0000256" key="8">
    <source>
        <dbReference type="ARBA" id="ARBA00030466"/>
    </source>
</evidence>
<dbReference type="InterPro" id="IPR020059">
    <property type="entry name" value="Glu/Gln-tRNA-synth_Ib_codon-bd"/>
</dbReference>
<keyword evidence="7" id="KW-0030">Aminoacyl-tRNA synthetase</keyword>
<dbReference type="PANTHER" id="PTHR43097">
    <property type="entry name" value="GLUTAMINE-TRNA LIGASE"/>
    <property type="match status" value="1"/>
</dbReference>
<dbReference type="InterPro" id="IPR020056">
    <property type="entry name" value="Rbsml_bL25/Gln-tRNA_synth_N"/>
</dbReference>
<reference evidence="13" key="1">
    <citation type="submission" date="2022-11" db="UniProtKB">
        <authorList>
            <consortium name="WormBaseParasite"/>
        </authorList>
    </citation>
    <scope>IDENTIFICATION</scope>
</reference>
<dbReference type="Pfam" id="PF20974">
    <property type="entry name" value="tRNA-synt_1c_C2"/>
    <property type="match status" value="1"/>
</dbReference>
<evidence type="ECO:0000256" key="7">
    <source>
        <dbReference type="ARBA" id="ARBA00023146"/>
    </source>
</evidence>
<dbReference type="Gene3D" id="1.10.1160.10">
    <property type="entry name" value="Glutamyl-trna Synthetase, Domain 2"/>
    <property type="match status" value="1"/>
</dbReference>
<evidence type="ECO:0000313" key="13">
    <source>
        <dbReference type="WBParaSite" id="jg4928"/>
    </source>
</evidence>